<protein>
    <submittedName>
        <fullName evidence="2">RCG38692, isoform CRA_a</fullName>
    </submittedName>
</protein>
<organism evidence="2 3">
    <name type="scientific">Rattus norvegicus</name>
    <name type="common">Rat</name>
    <dbReference type="NCBI Taxonomy" id="10116"/>
    <lineage>
        <taxon>Eukaryota</taxon>
        <taxon>Metazoa</taxon>
        <taxon>Chordata</taxon>
        <taxon>Craniata</taxon>
        <taxon>Vertebrata</taxon>
        <taxon>Euteleostomi</taxon>
        <taxon>Mammalia</taxon>
        <taxon>Eutheria</taxon>
        <taxon>Euarchontoglires</taxon>
        <taxon>Glires</taxon>
        <taxon>Rodentia</taxon>
        <taxon>Myomorpha</taxon>
        <taxon>Muroidea</taxon>
        <taxon>Muridae</taxon>
        <taxon>Murinae</taxon>
        <taxon>Rattus</taxon>
    </lineage>
</organism>
<sequence>MVCRKARCAWERMLKPSWPGPSPQRQRPQASSQLPAIWSPGRCTCQDSSSPPRPDQDHLPSVFKKIFCQGGLPAPLLHLPQRGLPQPMAWELGHHGASDSLRSHPVQRTRRIQTHPGPLLWLSWRSPAPMATPPGWRLGRNHRGFPHVPSGPGQSKDGCDAQGDVQQHLSCLHPHLKRGRTEDPLFRVHTHCAGCHSLCGTQLLYVRVTEEPTPRVQWSPAALPL</sequence>
<name>A6KA75_RAT</name>
<feature type="region of interest" description="Disordered" evidence="1">
    <location>
        <begin position="15"/>
        <end position="58"/>
    </location>
</feature>
<evidence type="ECO:0000313" key="3">
    <source>
        <dbReference type="Proteomes" id="UP000234681"/>
    </source>
</evidence>
<accession>A6KA75</accession>
<dbReference type="Proteomes" id="UP000234681">
    <property type="component" value="Chromosome 16"/>
</dbReference>
<feature type="compositionally biased region" description="Low complexity" evidence="1">
    <location>
        <begin position="23"/>
        <end position="35"/>
    </location>
</feature>
<proteinExistence type="predicted"/>
<evidence type="ECO:0000313" key="2">
    <source>
        <dbReference type="EMBL" id="EDL90658.1"/>
    </source>
</evidence>
<evidence type="ECO:0000256" key="1">
    <source>
        <dbReference type="SAM" id="MobiDB-lite"/>
    </source>
</evidence>
<dbReference type="AlphaFoldDB" id="A6KA75"/>
<gene>
    <name evidence="2" type="ORF">rCG_38692</name>
</gene>
<reference evidence="2 3" key="1">
    <citation type="submission" date="2005-09" db="EMBL/GenBank/DDBJ databases">
        <authorList>
            <person name="Mural R.J."/>
            <person name="Li P.W."/>
            <person name="Adams M.D."/>
            <person name="Amanatides P.G."/>
            <person name="Baden-Tillson H."/>
            <person name="Barnstead M."/>
            <person name="Chin S.H."/>
            <person name="Dew I."/>
            <person name="Evans C.A."/>
            <person name="Ferriera S."/>
            <person name="Flanigan M."/>
            <person name="Fosler C."/>
            <person name="Glodek A."/>
            <person name="Gu Z."/>
            <person name="Holt R.A."/>
            <person name="Jennings D."/>
            <person name="Kraft C.L."/>
            <person name="Lu F."/>
            <person name="Nguyen T."/>
            <person name="Nusskern D.R."/>
            <person name="Pfannkoch C.M."/>
            <person name="Sitter C."/>
            <person name="Sutton G.G."/>
            <person name="Venter J.C."/>
            <person name="Wang Z."/>
            <person name="Woodage T."/>
            <person name="Zheng X.H."/>
            <person name="Zhong F."/>
        </authorList>
    </citation>
    <scope>NUCLEOTIDE SEQUENCE [LARGE SCALE GENOMIC DNA]</scope>
    <source>
        <strain>BN</strain>
        <strain evidence="3">Sprague-Dawley</strain>
    </source>
</reference>
<dbReference type="EMBL" id="CH474031">
    <property type="protein sequence ID" value="EDL90658.1"/>
    <property type="molecule type" value="Genomic_DNA"/>
</dbReference>